<evidence type="ECO:0000313" key="2">
    <source>
        <dbReference type="EMBL" id="GAX84448.1"/>
    </source>
</evidence>
<evidence type="ECO:0000313" key="3">
    <source>
        <dbReference type="Proteomes" id="UP000232323"/>
    </source>
</evidence>
<keyword evidence="3" id="KW-1185">Reference proteome</keyword>
<dbReference type="EMBL" id="BEGY01000125">
    <property type="protein sequence ID" value="GAX84448.1"/>
    <property type="molecule type" value="Genomic_DNA"/>
</dbReference>
<dbReference type="AlphaFoldDB" id="A0A250XN01"/>
<protein>
    <submittedName>
        <fullName evidence="2">Uncharacterized protein</fullName>
    </submittedName>
</protein>
<feature type="region of interest" description="Disordered" evidence="1">
    <location>
        <begin position="309"/>
        <end position="347"/>
    </location>
</feature>
<gene>
    <name evidence="2" type="ORF">CEUSTIGMA_g11868.t1</name>
</gene>
<evidence type="ECO:0000256" key="1">
    <source>
        <dbReference type="SAM" id="MobiDB-lite"/>
    </source>
</evidence>
<feature type="region of interest" description="Disordered" evidence="1">
    <location>
        <begin position="55"/>
        <end position="84"/>
    </location>
</feature>
<name>A0A250XN01_9CHLO</name>
<dbReference type="Proteomes" id="UP000232323">
    <property type="component" value="Unassembled WGS sequence"/>
</dbReference>
<proteinExistence type="predicted"/>
<sequence length="515" mass="56831">MRISSTLTRRAAECPYCDGELEGDGFNSGLRVGHGVGGRSFSLYYSRFQCRNENCKGSPTDKRRKTRAAVGYQDSSSTEHVSVPRPRYRKYGEKIQQFEEFGFVLSALQRTAAELHADESEIPEDMFNSVLGFNYQELDESWLDLSDNCEQNNDVVGSGSVQQQWQLPSQATVASNGSQQQVWQLPSQTVAAAYCGYGSVQHEQQLHSQTLAADAGSGSVQQDWQLPSQTEVATVGYVPQQLWQMPSQATVVNVRPVQQDWQLPSQAVAAARRSESVHLSTFGSRLPGPPAHTLMLSPSRASALISNIPKSPASRSRLKSSSPSPGGPPTNVKRSRTQGRKPNLTHLTSANWSADEKLWFFQMEMNFRRLNKEHDWTAFSTAWNYRVNIEVLSPSLAGLQTVAQISLKTPTILAKFAEQVAKDGLSQRGVSSIALSTAINVASTAQSQVQHQLHSTQLSALPSPLVPLTDVQLPSHPSTLTSASPLHFHPHHVQQREHQVCQQLRSFQELLNPHA</sequence>
<reference evidence="2 3" key="1">
    <citation type="submission" date="2017-08" db="EMBL/GenBank/DDBJ databases">
        <title>Acidophilic green algal genome provides insights into adaptation to an acidic environment.</title>
        <authorList>
            <person name="Hirooka S."/>
            <person name="Hirose Y."/>
            <person name="Kanesaki Y."/>
            <person name="Higuchi S."/>
            <person name="Fujiwara T."/>
            <person name="Onuma R."/>
            <person name="Era A."/>
            <person name="Ohbayashi R."/>
            <person name="Uzuka A."/>
            <person name="Nozaki H."/>
            <person name="Yoshikawa H."/>
            <person name="Miyagishima S.Y."/>
        </authorList>
    </citation>
    <scope>NUCLEOTIDE SEQUENCE [LARGE SCALE GENOMIC DNA]</scope>
    <source>
        <strain evidence="2 3">NIES-2499</strain>
    </source>
</reference>
<accession>A0A250XN01</accession>
<organism evidence="2 3">
    <name type="scientific">Chlamydomonas eustigma</name>
    <dbReference type="NCBI Taxonomy" id="1157962"/>
    <lineage>
        <taxon>Eukaryota</taxon>
        <taxon>Viridiplantae</taxon>
        <taxon>Chlorophyta</taxon>
        <taxon>core chlorophytes</taxon>
        <taxon>Chlorophyceae</taxon>
        <taxon>CS clade</taxon>
        <taxon>Chlamydomonadales</taxon>
        <taxon>Chlamydomonadaceae</taxon>
        <taxon>Chlamydomonas</taxon>
    </lineage>
</organism>
<comment type="caution">
    <text evidence="2">The sequence shown here is derived from an EMBL/GenBank/DDBJ whole genome shotgun (WGS) entry which is preliminary data.</text>
</comment>
<feature type="compositionally biased region" description="Low complexity" evidence="1">
    <location>
        <begin position="309"/>
        <end position="324"/>
    </location>
</feature>